<protein>
    <recommendedName>
        <fullName evidence="2">Copper homeostasis protein cutC homolog</fullName>
    </recommendedName>
</protein>
<proteinExistence type="inferred from homology"/>
<keyword evidence="4" id="KW-1185">Reference proteome</keyword>
<evidence type="ECO:0000256" key="2">
    <source>
        <dbReference type="ARBA" id="ARBA00019014"/>
    </source>
</evidence>
<comment type="similarity">
    <text evidence="1">Belongs to the CutC family.</text>
</comment>
<sequence length="236" mass="24335">MLEVIALDARDGVAAQAGGAGRVELVGTMDKGGLSATVEQVREFRAHCDLPIRAMLRDQGGFSAGDVDALADRGAMLIDAGVEALVLGYLAGGELDTILIEEIATRAGSREITIHRAVDSAADYLNAWQRVLDFGSVSAGADSSEISPAGVEVTTVLTAGSEDGVESGMGNLLQAARMEGVAPLIMAGGGLKLAHIAPLREAGVRMFHVGSAVRESWVTPVNAEQVKIWAAAANGE</sequence>
<dbReference type="PANTHER" id="PTHR12598">
    <property type="entry name" value="COPPER HOMEOSTASIS PROTEIN CUTC"/>
    <property type="match status" value="1"/>
</dbReference>
<dbReference type="RefSeq" id="WP_278012398.1">
    <property type="nucleotide sequence ID" value="NZ_CP121208.1"/>
</dbReference>
<accession>A0ABY8FWS3</accession>
<dbReference type="SUPFAM" id="SSF110395">
    <property type="entry name" value="CutC-like"/>
    <property type="match status" value="1"/>
</dbReference>
<dbReference type="InterPro" id="IPR036822">
    <property type="entry name" value="CutC-like_dom_sf"/>
</dbReference>
<organism evidence="3 4">
    <name type="scientific">Arcanobacterium canis</name>
    <dbReference type="NCBI Taxonomy" id="999183"/>
    <lineage>
        <taxon>Bacteria</taxon>
        <taxon>Bacillati</taxon>
        <taxon>Actinomycetota</taxon>
        <taxon>Actinomycetes</taxon>
        <taxon>Actinomycetales</taxon>
        <taxon>Actinomycetaceae</taxon>
        <taxon>Arcanobacterium</taxon>
    </lineage>
</organism>
<reference evidence="3 4" key="1">
    <citation type="submission" date="2023-03" db="EMBL/GenBank/DDBJ databases">
        <title>Complete genome of Arcanobacterium canis strain DSM 25104 isolated in 2010 from a canine otitis externa in Germany.</title>
        <authorList>
            <person name="Borowiak M."/>
            <person name="Kreitlow A."/>
            <person name="Malorny B."/>
            <person name="Laemmler C."/>
            <person name="Prenger-Berninghoff E."/>
            <person name="Ploetz M."/>
            <person name="Abdulmawjood A."/>
        </authorList>
    </citation>
    <scope>NUCLEOTIDE SEQUENCE [LARGE SCALE GENOMIC DNA]</scope>
    <source>
        <strain evidence="3 4">DSM 25104</strain>
    </source>
</reference>
<dbReference type="Pfam" id="PF03932">
    <property type="entry name" value="CutC"/>
    <property type="match status" value="1"/>
</dbReference>
<evidence type="ECO:0000256" key="1">
    <source>
        <dbReference type="ARBA" id="ARBA00007768"/>
    </source>
</evidence>
<name>A0ABY8FWS3_9ACTO</name>
<dbReference type="InterPro" id="IPR005627">
    <property type="entry name" value="CutC-like"/>
</dbReference>
<evidence type="ECO:0000313" key="4">
    <source>
        <dbReference type="Proteomes" id="UP001215216"/>
    </source>
</evidence>
<gene>
    <name evidence="3" type="ORF">P7079_06125</name>
</gene>
<dbReference type="PANTHER" id="PTHR12598:SF0">
    <property type="entry name" value="COPPER HOMEOSTASIS PROTEIN CUTC HOMOLOG"/>
    <property type="match status" value="1"/>
</dbReference>
<dbReference type="EMBL" id="CP121208">
    <property type="protein sequence ID" value="WFM82972.1"/>
    <property type="molecule type" value="Genomic_DNA"/>
</dbReference>
<dbReference type="Gene3D" id="3.20.20.380">
    <property type="entry name" value="Copper homeostasis (CutC) domain"/>
    <property type="match status" value="1"/>
</dbReference>
<dbReference type="Proteomes" id="UP001215216">
    <property type="component" value="Chromosome"/>
</dbReference>
<evidence type="ECO:0000313" key="3">
    <source>
        <dbReference type="EMBL" id="WFM82972.1"/>
    </source>
</evidence>